<dbReference type="InterPro" id="IPR016098">
    <property type="entry name" value="CAP/MinC_C"/>
</dbReference>
<evidence type="ECO:0000256" key="5">
    <source>
        <dbReference type="ARBA" id="ARBA00025606"/>
    </source>
</evidence>
<dbReference type="Pfam" id="PF05209">
    <property type="entry name" value="MinC_N"/>
    <property type="match status" value="1"/>
</dbReference>
<dbReference type="Proteomes" id="UP000019460">
    <property type="component" value="Unassembled WGS sequence"/>
</dbReference>
<keyword evidence="2 6" id="KW-0132">Cell division</keyword>
<dbReference type="EMBL" id="AONC01000055">
    <property type="protein sequence ID" value="EXJ13860.1"/>
    <property type="molecule type" value="Genomic_DNA"/>
</dbReference>
<dbReference type="InterPro" id="IPR007874">
    <property type="entry name" value="MinC_N"/>
</dbReference>
<dbReference type="PATRIC" id="fig|1249627.3.peg.3375"/>
<dbReference type="InterPro" id="IPR013033">
    <property type="entry name" value="MinC"/>
</dbReference>
<evidence type="ECO:0000259" key="8">
    <source>
        <dbReference type="Pfam" id="PF03775"/>
    </source>
</evidence>
<dbReference type="GO" id="GO:0000917">
    <property type="term" value="P:division septum assembly"/>
    <property type="evidence" value="ECO:0007669"/>
    <property type="project" value="UniProtKB-KW"/>
</dbReference>
<dbReference type="HAMAP" id="MF_00267">
    <property type="entry name" value="MinC"/>
    <property type="match status" value="1"/>
</dbReference>
<feature type="compositionally biased region" description="Basic and acidic residues" evidence="7">
    <location>
        <begin position="118"/>
        <end position="139"/>
    </location>
</feature>
<feature type="domain" description="Septum formation inhibitor MinC N-terminal" evidence="9">
    <location>
        <begin position="16"/>
        <end position="88"/>
    </location>
</feature>
<evidence type="ECO:0000313" key="10">
    <source>
        <dbReference type="EMBL" id="EXJ13860.1"/>
    </source>
</evidence>
<comment type="function">
    <text evidence="5 6">Cell division inhibitor that blocks the formation of polar Z ring septums. Rapidly oscillates between the poles of the cell to destabilize FtsZ filaments that have formed before they mature into polar Z rings. Prevents FtsZ polymerization.</text>
</comment>
<protein>
    <recommendedName>
        <fullName evidence="6">Probable septum site-determining protein MinC</fullName>
    </recommendedName>
</protein>
<dbReference type="PANTHER" id="PTHR34108:SF1">
    <property type="entry name" value="SEPTUM SITE-DETERMINING PROTEIN MINC"/>
    <property type="match status" value="1"/>
</dbReference>
<evidence type="ECO:0000313" key="11">
    <source>
        <dbReference type="Proteomes" id="UP000019460"/>
    </source>
</evidence>
<dbReference type="PANTHER" id="PTHR34108">
    <property type="entry name" value="SEPTUM SITE-DETERMINING PROTEIN MINC"/>
    <property type="match status" value="1"/>
</dbReference>
<comment type="similarity">
    <text evidence="1 6">Belongs to the MinC family.</text>
</comment>
<proteinExistence type="inferred from homology"/>
<dbReference type="RefSeq" id="WP_043756146.1">
    <property type="nucleotide sequence ID" value="NZ_AONC01000055.1"/>
</dbReference>
<dbReference type="NCBIfam" id="TIGR01222">
    <property type="entry name" value="minC"/>
    <property type="match status" value="1"/>
</dbReference>
<dbReference type="Gene3D" id="2.160.20.70">
    <property type="match status" value="1"/>
</dbReference>
<keyword evidence="11" id="KW-1185">Reference proteome</keyword>
<dbReference type="SUPFAM" id="SSF63848">
    <property type="entry name" value="Cell-division inhibitor MinC, C-terminal domain"/>
    <property type="match status" value="1"/>
</dbReference>
<accession>W9VU34</accession>
<sequence length="264" mass="28378">MAVNQHKSVAEAHRPFELKAANFTLPILRLFDNNVEAVAARLGAKVEKAPDFFRNTPVVIDLGMLPPGSGAIEFPLLVGLLRGYGMIPFGVRGGDKEQNTAAEALELAILRESYVRRGNGGDESKGGDERETAAEDESRPAASEPAQTAAPPRLSSQGFMLVKRPVRSGQRVYASGGDLTITAPVSSGAELMADGNIHVYGPLRGRALAGMNGNLEACIFCQDLQAELVSIAGHYRVSEHIPIELRGVPVQIFLDQKILRIEKL</sequence>
<dbReference type="InterPro" id="IPR036145">
    <property type="entry name" value="MinC_C_sf"/>
</dbReference>
<evidence type="ECO:0000259" key="9">
    <source>
        <dbReference type="Pfam" id="PF05209"/>
    </source>
</evidence>
<keyword evidence="4 6" id="KW-0131">Cell cycle</keyword>
<dbReference type="Pfam" id="PF03775">
    <property type="entry name" value="MinC_C"/>
    <property type="match status" value="1"/>
</dbReference>
<name>W9VU34_9GAMM</name>
<feature type="domain" description="Septum formation inhibitor MinC C-terminal" evidence="8">
    <location>
        <begin position="162"/>
        <end position="261"/>
    </location>
</feature>
<dbReference type="OrthoDB" id="9794530at2"/>
<keyword evidence="3 6" id="KW-0717">Septation</keyword>
<dbReference type="GO" id="GO:1901891">
    <property type="term" value="P:regulation of cell septum assembly"/>
    <property type="evidence" value="ECO:0007669"/>
    <property type="project" value="InterPro"/>
</dbReference>
<dbReference type="GO" id="GO:0051302">
    <property type="term" value="P:regulation of cell division"/>
    <property type="evidence" value="ECO:0007669"/>
    <property type="project" value="InterPro"/>
</dbReference>
<organism evidence="10 11">
    <name type="scientific">Imhoffiella purpurea</name>
    <dbReference type="NCBI Taxonomy" id="1249627"/>
    <lineage>
        <taxon>Bacteria</taxon>
        <taxon>Pseudomonadati</taxon>
        <taxon>Pseudomonadota</taxon>
        <taxon>Gammaproteobacteria</taxon>
        <taxon>Chromatiales</taxon>
        <taxon>Chromatiaceae</taxon>
        <taxon>Imhoffiella</taxon>
    </lineage>
</organism>
<reference evidence="10 11" key="1">
    <citation type="submission" date="2012-11" db="EMBL/GenBank/DDBJ databases">
        <title>Genome assembly of Thiorhodococcus sp. AK35.</title>
        <authorList>
            <person name="Nupur N."/>
            <person name="Khatri I."/>
            <person name="Subramanian S."/>
            <person name="Pinnaka A."/>
        </authorList>
    </citation>
    <scope>NUCLEOTIDE SEQUENCE [LARGE SCALE GENOMIC DNA]</scope>
    <source>
        <strain evidence="10 11">AK35</strain>
    </source>
</reference>
<dbReference type="eggNOG" id="COG0850">
    <property type="taxonomic scope" value="Bacteria"/>
</dbReference>
<evidence type="ECO:0000256" key="6">
    <source>
        <dbReference type="HAMAP-Rule" id="MF_00267"/>
    </source>
</evidence>
<dbReference type="AlphaFoldDB" id="W9VU34"/>
<evidence type="ECO:0000256" key="2">
    <source>
        <dbReference type="ARBA" id="ARBA00022618"/>
    </source>
</evidence>
<comment type="caution">
    <text evidence="10">The sequence shown here is derived from an EMBL/GenBank/DDBJ whole genome shotgun (WGS) entry which is preliminary data.</text>
</comment>
<comment type="subunit">
    <text evidence="6">Interacts with MinD and FtsZ.</text>
</comment>
<dbReference type="InterPro" id="IPR005526">
    <property type="entry name" value="Septum_form_inhib_MinC_C"/>
</dbReference>
<evidence type="ECO:0000256" key="1">
    <source>
        <dbReference type="ARBA" id="ARBA00006291"/>
    </source>
</evidence>
<dbReference type="STRING" id="1249627.D779_3223"/>
<gene>
    <name evidence="6" type="primary">minC</name>
    <name evidence="10" type="ORF">D779_3223</name>
</gene>
<evidence type="ECO:0000256" key="3">
    <source>
        <dbReference type="ARBA" id="ARBA00023210"/>
    </source>
</evidence>
<evidence type="ECO:0000256" key="7">
    <source>
        <dbReference type="SAM" id="MobiDB-lite"/>
    </source>
</evidence>
<dbReference type="GO" id="GO:0000902">
    <property type="term" value="P:cell morphogenesis"/>
    <property type="evidence" value="ECO:0007669"/>
    <property type="project" value="InterPro"/>
</dbReference>
<dbReference type="Gene3D" id="3.30.70.260">
    <property type="match status" value="1"/>
</dbReference>
<feature type="region of interest" description="Disordered" evidence="7">
    <location>
        <begin position="118"/>
        <end position="154"/>
    </location>
</feature>
<evidence type="ECO:0000256" key="4">
    <source>
        <dbReference type="ARBA" id="ARBA00023306"/>
    </source>
</evidence>